<reference evidence="1 2" key="1">
    <citation type="submission" date="2021-06" db="EMBL/GenBank/DDBJ databases">
        <authorList>
            <person name="Kallberg Y."/>
            <person name="Tangrot J."/>
            <person name="Rosling A."/>
        </authorList>
    </citation>
    <scope>NUCLEOTIDE SEQUENCE [LARGE SCALE GENOMIC DNA]</scope>
    <source>
        <strain evidence="1 2">120-4 pot B 10/14</strain>
    </source>
</reference>
<proteinExistence type="predicted"/>
<keyword evidence="2" id="KW-1185">Reference proteome</keyword>
<dbReference type="Proteomes" id="UP000789901">
    <property type="component" value="Unassembled WGS sequence"/>
</dbReference>
<evidence type="ECO:0000313" key="1">
    <source>
        <dbReference type="EMBL" id="CAG8706685.1"/>
    </source>
</evidence>
<organism evidence="1 2">
    <name type="scientific">Gigaspora margarita</name>
    <dbReference type="NCBI Taxonomy" id="4874"/>
    <lineage>
        <taxon>Eukaryota</taxon>
        <taxon>Fungi</taxon>
        <taxon>Fungi incertae sedis</taxon>
        <taxon>Mucoromycota</taxon>
        <taxon>Glomeromycotina</taxon>
        <taxon>Glomeromycetes</taxon>
        <taxon>Diversisporales</taxon>
        <taxon>Gigasporaceae</taxon>
        <taxon>Gigaspora</taxon>
    </lineage>
</organism>
<gene>
    <name evidence="1" type="ORF">GMARGA_LOCUS12487</name>
</gene>
<name>A0ABN7UZB1_GIGMA</name>
<protein>
    <submittedName>
        <fullName evidence="1">15517_t:CDS:1</fullName>
    </submittedName>
</protein>
<sequence>MKVFWIALGLVVEVSKLNSYNFFYEVINLLVWVLVRLLEKEFKINYHEDMIKLEQIA</sequence>
<dbReference type="EMBL" id="CAJVQB010007639">
    <property type="protein sequence ID" value="CAG8706685.1"/>
    <property type="molecule type" value="Genomic_DNA"/>
</dbReference>
<comment type="caution">
    <text evidence="1">The sequence shown here is derived from an EMBL/GenBank/DDBJ whole genome shotgun (WGS) entry which is preliminary data.</text>
</comment>
<accession>A0ABN7UZB1</accession>
<evidence type="ECO:0000313" key="2">
    <source>
        <dbReference type="Proteomes" id="UP000789901"/>
    </source>
</evidence>